<reference evidence="1 2" key="1">
    <citation type="submission" date="2018-08" db="EMBL/GenBank/DDBJ databases">
        <title>Genome and evolution of the arbuscular mycorrhizal fungus Diversispora epigaea (formerly Glomus versiforme) and its bacterial endosymbionts.</title>
        <authorList>
            <person name="Sun X."/>
            <person name="Fei Z."/>
            <person name="Harrison M."/>
        </authorList>
    </citation>
    <scope>NUCLEOTIDE SEQUENCE [LARGE SCALE GENOMIC DNA]</scope>
    <source>
        <strain evidence="1 2">IT104</strain>
    </source>
</reference>
<dbReference type="EMBL" id="PQFF01000114">
    <property type="protein sequence ID" value="RHZ81313.1"/>
    <property type="molecule type" value="Genomic_DNA"/>
</dbReference>
<accession>A0A397J8I5</accession>
<proteinExistence type="predicted"/>
<dbReference type="Proteomes" id="UP000266861">
    <property type="component" value="Unassembled WGS sequence"/>
</dbReference>
<comment type="caution">
    <text evidence="1">The sequence shown here is derived from an EMBL/GenBank/DDBJ whole genome shotgun (WGS) entry which is preliminary data.</text>
</comment>
<keyword evidence="2" id="KW-1185">Reference proteome</keyword>
<dbReference type="OrthoDB" id="2447818at2759"/>
<organism evidence="1 2">
    <name type="scientific">Diversispora epigaea</name>
    <dbReference type="NCBI Taxonomy" id="1348612"/>
    <lineage>
        <taxon>Eukaryota</taxon>
        <taxon>Fungi</taxon>
        <taxon>Fungi incertae sedis</taxon>
        <taxon>Mucoromycota</taxon>
        <taxon>Glomeromycotina</taxon>
        <taxon>Glomeromycetes</taxon>
        <taxon>Diversisporales</taxon>
        <taxon>Diversisporaceae</taxon>
        <taxon>Diversispora</taxon>
    </lineage>
</organism>
<name>A0A397J8I5_9GLOM</name>
<evidence type="ECO:0000313" key="1">
    <source>
        <dbReference type="EMBL" id="RHZ81313.1"/>
    </source>
</evidence>
<evidence type="ECO:0000313" key="2">
    <source>
        <dbReference type="Proteomes" id="UP000266861"/>
    </source>
</evidence>
<sequence>MSEVLPNLDVDSRMICRKFLKLNWFPLTFLNLKNLMSTYLKLRAKDLPCLFAKLVEKYNEVGLKSCEIKESQKWQNVSNLETAKRLTIYYYYFSELSNLHSSLKSYSICERHYNQIIVTNQFYQHLTSSIQENKRFRLNTEEENIITPVNHSDLIIELDNTKRLLELNQLKIQQKSQSITDLNNQIVQMQ</sequence>
<dbReference type="AlphaFoldDB" id="A0A397J8I5"/>
<protein>
    <submittedName>
        <fullName evidence="1">Uncharacterized protein</fullName>
    </submittedName>
</protein>
<gene>
    <name evidence="1" type="ORF">Glove_122g21</name>
</gene>